<accession>A0A4C1Z6T7</accession>
<dbReference type="EMBL" id="BGZK01001671">
    <property type="protein sequence ID" value="GBP84316.1"/>
    <property type="molecule type" value="Genomic_DNA"/>
</dbReference>
<proteinExistence type="predicted"/>
<organism evidence="1 2">
    <name type="scientific">Eumeta variegata</name>
    <name type="common">Bagworm moth</name>
    <name type="synonym">Eumeta japonica</name>
    <dbReference type="NCBI Taxonomy" id="151549"/>
    <lineage>
        <taxon>Eukaryota</taxon>
        <taxon>Metazoa</taxon>
        <taxon>Ecdysozoa</taxon>
        <taxon>Arthropoda</taxon>
        <taxon>Hexapoda</taxon>
        <taxon>Insecta</taxon>
        <taxon>Pterygota</taxon>
        <taxon>Neoptera</taxon>
        <taxon>Endopterygota</taxon>
        <taxon>Lepidoptera</taxon>
        <taxon>Glossata</taxon>
        <taxon>Ditrysia</taxon>
        <taxon>Tineoidea</taxon>
        <taxon>Psychidae</taxon>
        <taxon>Oiketicinae</taxon>
        <taxon>Eumeta</taxon>
    </lineage>
</organism>
<comment type="caution">
    <text evidence="1">The sequence shown here is derived from an EMBL/GenBank/DDBJ whole genome shotgun (WGS) entry which is preliminary data.</text>
</comment>
<reference evidence="1 2" key="1">
    <citation type="journal article" date="2019" name="Commun. Biol.">
        <title>The bagworm genome reveals a unique fibroin gene that provides high tensile strength.</title>
        <authorList>
            <person name="Kono N."/>
            <person name="Nakamura H."/>
            <person name="Ohtoshi R."/>
            <person name="Tomita M."/>
            <person name="Numata K."/>
            <person name="Arakawa K."/>
        </authorList>
    </citation>
    <scope>NUCLEOTIDE SEQUENCE [LARGE SCALE GENOMIC DNA]</scope>
</reference>
<name>A0A4C1Z6T7_EUMVA</name>
<keyword evidence="2" id="KW-1185">Reference proteome</keyword>
<sequence>MRSESRLRQIDIANKTGIRFYDEAFVPPRSPPGRGAFAAAFVLAAVPRRLNKSLFYFAARFTYCCAIASYVRQFNG</sequence>
<evidence type="ECO:0000313" key="1">
    <source>
        <dbReference type="EMBL" id="GBP84316.1"/>
    </source>
</evidence>
<dbReference type="AlphaFoldDB" id="A0A4C1Z6T7"/>
<evidence type="ECO:0000313" key="2">
    <source>
        <dbReference type="Proteomes" id="UP000299102"/>
    </source>
</evidence>
<gene>
    <name evidence="1" type="ORF">EVAR_66304_1</name>
</gene>
<dbReference type="Proteomes" id="UP000299102">
    <property type="component" value="Unassembled WGS sequence"/>
</dbReference>
<protein>
    <submittedName>
        <fullName evidence="1">Uncharacterized protein</fullName>
    </submittedName>
</protein>